<dbReference type="SUPFAM" id="SSF82185">
    <property type="entry name" value="Histone H3 K4-specific methyltransferase SET7/9 N-terminal domain"/>
    <property type="match status" value="2"/>
</dbReference>
<keyword evidence="3" id="KW-1185">Reference proteome</keyword>
<feature type="signal peptide" evidence="1">
    <location>
        <begin position="1"/>
        <end position="19"/>
    </location>
</feature>
<dbReference type="InterPro" id="IPR011652">
    <property type="entry name" value="MORN_2"/>
</dbReference>
<proteinExistence type="predicted"/>
<evidence type="ECO:0000256" key="1">
    <source>
        <dbReference type="SAM" id="SignalP"/>
    </source>
</evidence>
<organism evidence="2 3">
    <name type="scientific">Marinilabilia rubra</name>
    <dbReference type="NCBI Taxonomy" id="2162893"/>
    <lineage>
        <taxon>Bacteria</taxon>
        <taxon>Pseudomonadati</taxon>
        <taxon>Bacteroidota</taxon>
        <taxon>Bacteroidia</taxon>
        <taxon>Marinilabiliales</taxon>
        <taxon>Marinilabiliaceae</taxon>
        <taxon>Marinilabilia</taxon>
    </lineage>
</organism>
<feature type="chain" id="PRO_5015589421" evidence="1">
    <location>
        <begin position="20"/>
        <end position="260"/>
    </location>
</feature>
<dbReference type="OrthoDB" id="1118427at2"/>
<dbReference type="Gene3D" id="2.20.110.10">
    <property type="entry name" value="Histone H3 K4-specific methyltransferase SET7/9 N-terminal domain"/>
    <property type="match status" value="1"/>
</dbReference>
<dbReference type="RefSeq" id="WP_109264541.1">
    <property type="nucleotide sequence ID" value="NZ_QEWP01000008.1"/>
</dbReference>
<dbReference type="Proteomes" id="UP000244956">
    <property type="component" value="Unassembled WGS sequence"/>
</dbReference>
<comment type="caution">
    <text evidence="2">The sequence shown here is derived from an EMBL/GenBank/DDBJ whole genome shotgun (WGS) entry which is preliminary data.</text>
</comment>
<dbReference type="Gene3D" id="3.90.930.1">
    <property type="match status" value="1"/>
</dbReference>
<dbReference type="AlphaFoldDB" id="A0A2U2B7U0"/>
<sequence length="260" mass="30538">MTKLLNHTIFILMLFFVQATIAQQDSITSNQLNDRGQKTGVWKIYYDNDSIKETGHYLEGQKNGLWKAFYRSGNLKHEITFEDGVARGPARFYYKDGTLWEEGYWNETHWVGEYNLYHANGQKFYEWQYNNLGRRTGEQKYYHENGQLQYAGEWQNGSIRGEVEVFNEAGEMVEKRHYADGSFQTSKVITTRPVSDQENTNKKILPFYGTGHYILQSLDGFKVKEGYFRDGVLQDGKHYFYNEKDSVIKIRVVENGKYQN</sequence>
<dbReference type="EMBL" id="QEWP01000008">
    <property type="protein sequence ID" value="PWD99139.1"/>
    <property type="molecule type" value="Genomic_DNA"/>
</dbReference>
<dbReference type="Pfam" id="PF07661">
    <property type="entry name" value="MORN_2"/>
    <property type="match status" value="4"/>
</dbReference>
<name>A0A2U2B7U0_9BACT</name>
<evidence type="ECO:0000313" key="3">
    <source>
        <dbReference type="Proteomes" id="UP000244956"/>
    </source>
</evidence>
<keyword evidence="1" id="KW-0732">Signal</keyword>
<gene>
    <name evidence="2" type="ORF">DDZ16_11095</name>
</gene>
<evidence type="ECO:0000313" key="2">
    <source>
        <dbReference type="EMBL" id="PWD99139.1"/>
    </source>
</evidence>
<reference evidence="2 3" key="1">
    <citation type="submission" date="2018-05" db="EMBL/GenBank/DDBJ databases">
        <title>Marinilabilia rubrum sp. nov., isolated from saltern sediment.</title>
        <authorList>
            <person name="Zhang R."/>
        </authorList>
    </citation>
    <scope>NUCLEOTIDE SEQUENCE [LARGE SCALE GENOMIC DNA]</scope>
    <source>
        <strain evidence="2 3">WTE16</strain>
    </source>
</reference>
<accession>A0A2U2B7U0</accession>
<protein>
    <submittedName>
        <fullName evidence="2">Toxin-antitoxin system YwqK family antitoxin</fullName>
    </submittedName>
</protein>